<protein>
    <submittedName>
        <fullName evidence="2">Uncharacterized protein</fullName>
    </submittedName>
</protein>
<dbReference type="AlphaFoldDB" id="A0A8K0W1E0"/>
<evidence type="ECO:0000313" key="3">
    <source>
        <dbReference type="Proteomes" id="UP000813461"/>
    </source>
</evidence>
<comment type="caution">
    <text evidence="2">The sequence shown here is derived from an EMBL/GenBank/DDBJ whole genome shotgun (WGS) entry which is preliminary data.</text>
</comment>
<name>A0A8K0W1E0_9PLEO</name>
<dbReference type="Proteomes" id="UP000813461">
    <property type="component" value="Unassembled WGS sequence"/>
</dbReference>
<evidence type="ECO:0000256" key="1">
    <source>
        <dbReference type="SAM" id="MobiDB-lite"/>
    </source>
</evidence>
<proteinExistence type="predicted"/>
<accession>A0A8K0W1E0</accession>
<reference evidence="2" key="1">
    <citation type="journal article" date="2021" name="Nat. Commun.">
        <title>Genetic determinants of endophytism in the Arabidopsis root mycobiome.</title>
        <authorList>
            <person name="Mesny F."/>
            <person name="Miyauchi S."/>
            <person name="Thiergart T."/>
            <person name="Pickel B."/>
            <person name="Atanasova L."/>
            <person name="Karlsson M."/>
            <person name="Huettel B."/>
            <person name="Barry K.W."/>
            <person name="Haridas S."/>
            <person name="Chen C."/>
            <person name="Bauer D."/>
            <person name="Andreopoulos W."/>
            <person name="Pangilinan J."/>
            <person name="LaButti K."/>
            <person name="Riley R."/>
            <person name="Lipzen A."/>
            <person name="Clum A."/>
            <person name="Drula E."/>
            <person name="Henrissat B."/>
            <person name="Kohler A."/>
            <person name="Grigoriev I.V."/>
            <person name="Martin F.M."/>
            <person name="Hacquard S."/>
        </authorList>
    </citation>
    <scope>NUCLEOTIDE SEQUENCE</scope>
    <source>
        <strain evidence="2">MPI-SDFR-AT-0120</strain>
    </source>
</reference>
<feature type="region of interest" description="Disordered" evidence="1">
    <location>
        <begin position="369"/>
        <end position="421"/>
    </location>
</feature>
<evidence type="ECO:0000313" key="2">
    <source>
        <dbReference type="EMBL" id="KAH7090449.1"/>
    </source>
</evidence>
<feature type="compositionally biased region" description="Polar residues" evidence="1">
    <location>
        <begin position="394"/>
        <end position="404"/>
    </location>
</feature>
<dbReference type="EMBL" id="JAGMVJ010000005">
    <property type="protein sequence ID" value="KAH7090449.1"/>
    <property type="molecule type" value="Genomic_DNA"/>
</dbReference>
<sequence length="421" mass="48393">MCFINHLPPDYMDEPASPGPRPAPQLKWVVPVDIVALGASLEALLKQTQQITTLRLCHRFGNTALSSLPQEILDQIISETYRTAKLSCLPKWDQKFRCFQGRCNRDYHEHSHDLTTEYLWRSNYVERRNGVYEGEALNPDDYTEEEKREMVEDQIEEDEYESWDDGIVEDHWDTQADWLDLLCRCKKPINRSKVNVPFPKLAGILRTHFGLDAVILHESLSDKLRKFLPDNFGPSMGHYSTTCFLTLAPMDEKGPFLPEDNHLAYYKPIDVSAVHLTEGQNIRFARAIRELDLKPHFHLSELEELIKPTNSDKALWNICDRQIAGCPKPSEAKRRDKRKLLREYLNKKHKSASEASPGNDLSSIRDVIYIEDDNDDDDDDDDDRTTSIHETDLPDNTTSRNAATISPEAEKLPEDGTFPCP</sequence>
<gene>
    <name evidence="2" type="ORF">FB567DRAFT_589847</name>
</gene>
<dbReference type="OrthoDB" id="3795850at2759"/>
<feature type="compositionally biased region" description="Acidic residues" evidence="1">
    <location>
        <begin position="369"/>
        <end position="383"/>
    </location>
</feature>
<organism evidence="2 3">
    <name type="scientific">Paraphoma chrysanthemicola</name>
    <dbReference type="NCBI Taxonomy" id="798071"/>
    <lineage>
        <taxon>Eukaryota</taxon>
        <taxon>Fungi</taxon>
        <taxon>Dikarya</taxon>
        <taxon>Ascomycota</taxon>
        <taxon>Pezizomycotina</taxon>
        <taxon>Dothideomycetes</taxon>
        <taxon>Pleosporomycetidae</taxon>
        <taxon>Pleosporales</taxon>
        <taxon>Pleosporineae</taxon>
        <taxon>Phaeosphaeriaceae</taxon>
        <taxon>Paraphoma</taxon>
    </lineage>
</organism>
<keyword evidence="3" id="KW-1185">Reference proteome</keyword>